<protein>
    <submittedName>
        <fullName evidence="1">Uncharacterized protein</fullName>
    </submittedName>
</protein>
<organism evidence="1 2">
    <name type="scientific">Gossypium barbadense</name>
    <name type="common">Sea Island cotton</name>
    <name type="synonym">Hibiscus barbadensis</name>
    <dbReference type="NCBI Taxonomy" id="3634"/>
    <lineage>
        <taxon>Eukaryota</taxon>
        <taxon>Viridiplantae</taxon>
        <taxon>Streptophyta</taxon>
        <taxon>Embryophyta</taxon>
        <taxon>Tracheophyta</taxon>
        <taxon>Spermatophyta</taxon>
        <taxon>Magnoliopsida</taxon>
        <taxon>eudicotyledons</taxon>
        <taxon>Gunneridae</taxon>
        <taxon>Pentapetalae</taxon>
        <taxon>rosids</taxon>
        <taxon>malvids</taxon>
        <taxon>Malvales</taxon>
        <taxon>Malvaceae</taxon>
        <taxon>Malvoideae</taxon>
        <taxon>Gossypium</taxon>
    </lineage>
</organism>
<dbReference type="EMBL" id="CM018205">
    <property type="protein sequence ID" value="KAB2086774.1"/>
    <property type="molecule type" value="Genomic_DNA"/>
</dbReference>
<accession>A0A5J5W4K0</accession>
<dbReference type="Proteomes" id="UP000327439">
    <property type="component" value="Chromosome A04"/>
</dbReference>
<keyword evidence="2" id="KW-1185">Reference proteome</keyword>
<sequence length="30" mass="3618">MLLQTFFLLTRNRLQNRIMRRKNLTKGSPA</sequence>
<evidence type="ECO:0000313" key="2">
    <source>
        <dbReference type="Proteomes" id="UP000327439"/>
    </source>
</evidence>
<dbReference type="AlphaFoldDB" id="A0A5J5W4K0"/>
<proteinExistence type="predicted"/>
<reference evidence="2" key="1">
    <citation type="journal article" date="2020" name="Nat. Genet.">
        <title>Genomic diversifications of five Gossypium allopolyploid species and their impact on cotton improvement.</title>
        <authorList>
            <person name="Chen Z.J."/>
            <person name="Sreedasyam A."/>
            <person name="Ando A."/>
            <person name="Song Q."/>
            <person name="De Santiago L.M."/>
            <person name="Hulse-Kemp A.M."/>
            <person name="Ding M."/>
            <person name="Ye W."/>
            <person name="Kirkbride R.C."/>
            <person name="Jenkins J."/>
            <person name="Plott C."/>
            <person name="Lovell J."/>
            <person name="Lin Y.M."/>
            <person name="Vaughn R."/>
            <person name="Liu B."/>
            <person name="Simpson S."/>
            <person name="Scheffler B.E."/>
            <person name="Wen L."/>
            <person name="Saski C.A."/>
            <person name="Grover C.E."/>
            <person name="Hu G."/>
            <person name="Conover J.L."/>
            <person name="Carlson J.W."/>
            <person name="Shu S."/>
            <person name="Boston L.B."/>
            <person name="Williams M."/>
            <person name="Peterson D.G."/>
            <person name="McGee K."/>
            <person name="Jones D.C."/>
            <person name="Wendel J.F."/>
            <person name="Stelly D.M."/>
            <person name="Grimwood J."/>
            <person name="Schmutz J."/>
        </authorList>
    </citation>
    <scope>NUCLEOTIDE SEQUENCE [LARGE SCALE GENOMIC DNA]</scope>
    <source>
        <strain evidence="2">cv. 3-79</strain>
    </source>
</reference>
<evidence type="ECO:0000313" key="1">
    <source>
        <dbReference type="EMBL" id="KAB2086774.1"/>
    </source>
</evidence>
<name>A0A5J5W4K0_GOSBA</name>
<gene>
    <name evidence="1" type="ORF">ES319_A04G057700v1</name>
</gene>